<reference evidence="2 3" key="1">
    <citation type="submission" date="2022-01" db="EMBL/GenBank/DDBJ databases">
        <title>Dethiosulfovibrio faecalis sp. nov., a novel proteolytic, non-sulfur-reducing bacterium isolated from a marine aquaculture solid waste bioreactor.</title>
        <authorList>
            <person name="Grabowski S."/>
            <person name="Apolinario E."/>
            <person name="Schneider N."/>
            <person name="Marshall C.W."/>
            <person name="Sowers K.R."/>
        </authorList>
    </citation>
    <scope>NUCLEOTIDE SEQUENCE [LARGE SCALE GENOMIC DNA]</scope>
    <source>
        <strain evidence="2 3">DSM 12537</strain>
    </source>
</reference>
<dbReference type="CDD" id="cd00207">
    <property type="entry name" value="fer2"/>
    <property type="match status" value="1"/>
</dbReference>
<gene>
    <name evidence="2" type="ORF">L2W38_07065</name>
</gene>
<dbReference type="InterPro" id="IPR012675">
    <property type="entry name" value="Beta-grasp_dom_sf"/>
</dbReference>
<dbReference type="InterPro" id="IPR042259">
    <property type="entry name" value="Raco-like_middle_sf"/>
</dbReference>
<dbReference type="InterPro" id="IPR001041">
    <property type="entry name" value="2Fe-2S_ferredoxin-type"/>
</dbReference>
<dbReference type="PANTHER" id="PTHR42895">
    <property type="entry name" value="IRON-SULFUR CLUSTER-BINDING PROTEIN-RELATED"/>
    <property type="match status" value="1"/>
</dbReference>
<dbReference type="InterPro" id="IPR041414">
    <property type="entry name" value="Raco-like_middle"/>
</dbReference>
<keyword evidence="3" id="KW-1185">Reference proteome</keyword>
<dbReference type="Pfam" id="PF00111">
    <property type="entry name" value="Fer2"/>
    <property type="match status" value="1"/>
</dbReference>
<dbReference type="InterPro" id="IPR036010">
    <property type="entry name" value="2Fe-2S_ferredoxin-like_sf"/>
</dbReference>
<dbReference type="InterPro" id="IPR027980">
    <property type="entry name" value="RACo_C"/>
</dbReference>
<dbReference type="Proteomes" id="UP001200430">
    <property type="component" value="Unassembled WGS sequence"/>
</dbReference>
<dbReference type="Pfam" id="PF17651">
    <property type="entry name" value="Raco_middle"/>
    <property type="match status" value="1"/>
</dbReference>
<dbReference type="PANTHER" id="PTHR42895:SF2">
    <property type="entry name" value="IRON-SULFUR CLUSTER PROTEIN"/>
    <property type="match status" value="1"/>
</dbReference>
<dbReference type="SUPFAM" id="SSF54292">
    <property type="entry name" value="2Fe-2S ferredoxin-like"/>
    <property type="match status" value="1"/>
</dbReference>
<proteinExistence type="predicted"/>
<name>A0ABS9EN01_9BACT</name>
<dbReference type="InterPro" id="IPR052911">
    <property type="entry name" value="Corrinoid_activation_enz"/>
</dbReference>
<evidence type="ECO:0000259" key="1">
    <source>
        <dbReference type="PROSITE" id="PS51085"/>
    </source>
</evidence>
<dbReference type="EMBL" id="JAKGUD010000006">
    <property type="protein sequence ID" value="MCF4142572.1"/>
    <property type="molecule type" value="Genomic_DNA"/>
</dbReference>
<feature type="domain" description="2Fe-2S ferredoxin-type" evidence="1">
    <location>
        <begin position="3"/>
        <end position="93"/>
    </location>
</feature>
<evidence type="ECO:0000313" key="3">
    <source>
        <dbReference type="Proteomes" id="UP001200430"/>
    </source>
</evidence>
<dbReference type="Gene3D" id="3.10.20.30">
    <property type="match status" value="1"/>
</dbReference>
<dbReference type="Gene3D" id="3.30.420.480">
    <property type="entry name" value="Domain of unknown function (DUF4445)"/>
    <property type="match status" value="1"/>
</dbReference>
<dbReference type="PROSITE" id="PS51085">
    <property type="entry name" value="2FE2S_FER_2"/>
    <property type="match status" value="1"/>
</dbReference>
<organism evidence="2 3">
    <name type="scientific">Dethiosulfovibrio marinus</name>
    <dbReference type="NCBI Taxonomy" id="133532"/>
    <lineage>
        <taxon>Bacteria</taxon>
        <taxon>Thermotogati</taxon>
        <taxon>Synergistota</taxon>
        <taxon>Synergistia</taxon>
        <taxon>Synergistales</taxon>
        <taxon>Dethiosulfovibrionaceae</taxon>
        <taxon>Dethiosulfovibrio</taxon>
    </lineage>
</organism>
<dbReference type="Pfam" id="PF14574">
    <property type="entry name" value="RACo_C_ter"/>
    <property type="match status" value="1"/>
</dbReference>
<dbReference type="RefSeq" id="WP_236099295.1">
    <property type="nucleotide sequence ID" value="NZ_JAKGUD010000006.1"/>
</dbReference>
<protein>
    <submittedName>
        <fullName evidence="2">ASKHA domain-containing protein</fullName>
    </submittedName>
</protein>
<comment type="caution">
    <text evidence="2">The sequence shown here is derived from an EMBL/GenBank/DDBJ whole genome shotgun (WGS) entry which is preliminary data.</text>
</comment>
<accession>A0ABS9EN01</accession>
<sequence>MTSRITIDGGKVLEFSPGPTLLEILREGGVKTEAPCGGKGICGKCRVSLKGDGGPVTDEEKAFLSSEDIAEGVRLSCLCRPVGDVAVSLSDQEEKGSAILTDGNRPDFEICPAIGSVPISIPRPEIRDGMSLLDHLESVAGPLKPDASLVRRIPQAFRSKEVTAVFHKDSLIDLIPERDPELYGLAVDVGTTTVVVSLISLKTGETVGSASEINPQKDFGLDVISRIERCETFPTGLEDLHDAIISCLDRLVDKVCSDKGTSRKRIYEMAIGSNATMTSLLLGVHPWSLGRAPFSPVLRRGMTVPSVDLGVELAPGARAYVLPGVSAYIGSDIVAGMVATELMEDRGIRLFIDIGTNGEIVLSDRGRLSACSCAAGPALEGMNISCGMRASDGAVESVRLNESFAELGVIGGGTPRGLCGSAILDVLSEVVRLEMVGKTGRLKPGPMIAEENGKRALVLRERDPRLTVTQGDLRQVQLARGAILSGFISLLEANDLTMADIDQVLVAGQFGRHLSVDSLTGSGLIPMELKERITYCGNTSGAGAAMCLLSRKARDDAERLSDMVDYVELSVLESYDRLFSRCLQFEVSR</sequence>
<evidence type="ECO:0000313" key="2">
    <source>
        <dbReference type="EMBL" id="MCF4142572.1"/>
    </source>
</evidence>